<dbReference type="SUPFAM" id="SSF52777">
    <property type="entry name" value="CoA-dependent acyltransferases"/>
    <property type="match status" value="1"/>
</dbReference>
<dbReference type="SUPFAM" id="SSF56801">
    <property type="entry name" value="Acetyl-CoA synthetase-like"/>
    <property type="match status" value="1"/>
</dbReference>
<dbReference type="GO" id="GO:0044550">
    <property type="term" value="P:secondary metabolite biosynthetic process"/>
    <property type="evidence" value="ECO:0007669"/>
    <property type="project" value="TreeGrafter"/>
</dbReference>
<dbReference type="PANTHER" id="PTHR45527">
    <property type="entry name" value="NONRIBOSOMAL PEPTIDE SYNTHETASE"/>
    <property type="match status" value="1"/>
</dbReference>
<dbReference type="VEuPathDB" id="FungiDB:CC77DRAFT_1065195"/>
<dbReference type="GO" id="GO:0016874">
    <property type="term" value="F:ligase activity"/>
    <property type="evidence" value="ECO:0007669"/>
    <property type="project" value="UniProtKB-KW"/>
</dbReference>
<dbReference type="Gene3D" id="3.40.50.12780">
    <property type="entry name" value="N-terminal domain of ligase-like"/>
    <property type="match status" value="1"/>
</dbReference>
<dbReference type="InterPro" id="IPR042099">
    <property type="entry name" value="ANL_N_sf"/>
</dbReference>
<dbReference type="Pfam" id="PF00501">
    <property type="entry name" value="AMP-binding"/>
    <property type="match status" value="1"/>
</dbReference>
<dbReference type="Gene3D" id="3.30.300.30">
    <property type="match status" value="1"/>
</dbReference>
<dbReference type="FunFam" id="3.30.300.30:FF:000015">
    <property type="entry name" value="Nonribosomal peptide synthase SidD"/>
    <property type="match status" value="1"/>
</dbReference>
<reference evidence="6" key="1">
    <citation type="journal article" date="2019" name="bioRxiv">
        <title>Genomics, evolutionary history and diagnostics of the Alternaria alternata species group including apple and Asian pear pathotypes.</title>
        <authorList>
            <person name="Armitage A.D."/>
            <person name="Cockerton H.M."/>
            <person name="Sreenivasaprasad S."/>
            <person name="Woodhall J.W."/>
            <person name="Lane C.R."/>
            <person name="Harrison R.J."/>
            <person name="Clarkson J.P."/>
        </authorList>
    </citation>
    <scope>NUCLEOTIDE SEQUENCE [LARGE SCALE GENOMIC DNA]</scope>
    <source>
        <strain evidence="6">FERA 1177</strain>
    </source>
</reference>
<keyword evidence="3" id="KW-0436">Ligase</keyword>
<dbReference type="GO" id="GO:0005737">
    <property type="term" value="C:cytoplasm"/>
    <property type="evidence" value="ECO:0007669"/>
    <property type="project" value="TreeGrafter"/>
</dbReference>
<dbReference type="EMBL" id="PDXD01000081">
    <property type="protein sequence ID" value="RYN63893.1"/>
    <property type="molecule type" value="Genomic_DNA"/>
</dbReference>
<dbReference type="Gene3D" id="1.10.1200.10">
    <property type="entry name" value="ACP-like"/>
    <property type="match status" value="1"/>
</dbReference>
<organism evidence="5 6">
    <name type="scientific">Alternaria alternata</name>
    <name type="common">Alternaria rot fungus</name>
    <name type="synonym">Torula alternata</name>
    <dbReference type="NCBI Taxonomy" id="5599"/>
    <lineage>
        <taxon>Eukaryota</taxon>
        <taxon>Fungi</taxon>
        <taxon>Dikarya</taxon>
        <taxon>Ascomycota</taxon>
        <taxon>Pezizomycotina</taxon>
        <taxon>Dothideomycetes</taxon>
        <taxon>Pleosporomycetidae</taxon>
        <taxon>Pleosporales</taxon>
        <taxon>Pleosporineae</taxon>
        <taxon>Pleosporaceae</taxon>
        <taxon>Alternaria</taxon>
        <taxon>Alternaria sect. Alternaria</taxon>
        <taxon>Alternaria alternata complex</taxon>
    </lineage>
</organism>
<dbReference type="PROSITE" id="PS50075">
    <property type="entry name" value="CARRIER"/>
    <property type="match status" value="1"/>
</dbReference>
<evidence type="ECO:0000313" key="6">
    <source>
        <dbReference type="Proteomes" id="UP000291422"/>
    </source>
</evidence>
<evidence type="ECO:0000256" key="1">
    <source>
        <dbReference type="ARBA" id="ARBA00022450"/>
    </source>
</evidence>
<dbReference type="CDD" id="cd05918">
    <property type="entry name" value="A_NRPS_SidN3_like"/>
    <property type="match status" value="1"/>
</dbReference>
<dbReference type="InterPro" id="IPR045851">
    <property type="entry name" value="AMP-bd_C_sf"/>
</dbReference>
<dbReference type="NCBIfam" id="TIGR01733">
    <property type="entry name" value="AA-adenyl-dom"/>
    <property type="match status" value="1"/>
</dbReference>
<evidence type="ECO:0000256" key="3">
    <source>
        <dbReference type="ARBA" id="ARBA00022598"/>
    </source>
</evidence>
<evidence type="ECO:0000256" key="2">
    <source>
        <dbReference type="ARBA" id="ARBA00022553"/>
    </source>
</evidence>
<keyword evidence="1" id="KW-0596">Phosphopantetheine</keyword>
<dbReference type="InterPro" id="IPR020845">
    <property type="entry name" value="AMP-binding_CS"/>
</dbReference>
<gene>
    <name evidence="5" type="ORF">AA0117_g12680</name>
</gene>
<dbReference type="PANTHER" id="PTHR45527:SF16">
    <property type="entry name" value="NONRIBOSOMAL PEPTIDE SYNTHASE ATNA-RELATED"/>
    <property type="match status" value="1"/>
</dbReference>
<dbReference type="Proteomes" id="UP000291422">
    <property type="component" value="Unassembled WGS sequence"/>
</dbReference>
<comment type="caution">
    <text evidence="5">The sequence shown here is derived from an EMBL/GenBank/DDBJ whole genome shotgun (WGS) entry which is preliminary data.</text>
</comment>
<dbReference type="AlphaFoldDB" id="A0A4Q4MYR8"/>
<dbReference type="InterPro" id="IPR000873">
    <property type="entry name" value="AMP-dep_synth/lig_dom"/>
</dbReference>
<dbReference type="PROSITE" id="PS00455">
    <property type="entry name" value="AMP_BINDING"/>
    <property type="match status" value="1"/>
</dbReference>
<dbReference type="Pfam" id="PF00550">
    <property type="entry name" value="PP-binding"/>
    <property type="match status" value="1"/>
</dbReference>
<dbReference type="Gene3D" id="3.30.559.30">
    <property type="entry name" value="Nonribosomal peptide synthetase, condensation domain"/>
    <property type="match status" value="1"/>
</dbReference>
<protein>
    <submittedName>
        <fullName evidence="5">Nonribosomal peptide synthetase dtxS1</fullName>
    </submittedName>
</protein>
<dbReference type="GO" id="GO:0043041">
    <property type="term" value="P:amino acid activation for nonribosomal peptide biosynthetic process"/>
    <property type="evidence" value="ECO:0007669"/>
    <property type="project" value="TreeGrafter"/>
</dbReference>
<keyword evidence="2" id="KW-0597">Phosphoprotein</keyword>
<evidence type="ECO:0000313" key="5">
    <source>
        <dbReference type="EMBL" id="RYN63893.1"/>
    </source>
</evidence>
<feature type="domain" description="Carrier" evidence="4">
    <location>
        <begin position="824"/>
        <end position="900"/>
    </location>
</feature>
<dbReference type="InterPro" id="IPR009081">
    <property type="entry name" value="PP-bd_ACP"/>
</dbReference>
<dbReference type="InterPro" id="IPR036736">
    <property type="entry name" value="ACP-like_sf"/>
</dbReference>
<dbReference type="GO" id="GO:0031177">
    <property type="term" value="F:phosphopantetheine binding"/>
    <property type="evidence" value="ECO:0007669"/>
    <property type="project" value="TreeGrafter"/>
</dbReference>
<accession>A0A4Q4MYR8</accession>
<evidence type="ECO:0000259" key="4">
    <source>
        <dbReference type="PROSITE" id="PS50075"/>
    </source>
</evidence>
<name>A0A4Q4MYR8_ALTAL</name>
<sequence length="900" mass="98325">MYCDKGASSLANGLLPNVSGDITAKDNILDTLDSSAEEHFWGRYIDGFEGQIFPQIPVSVHEAHLTERARYEIILGNSMVATLYTVSSIIRTGWALLVSQYTESQDVVIVSSLELPSQAMGGTILFPVRFRIRQDGRTEELLQSAKKHADKVLSSQKHDFPHTKDFVDPFSNSILLICTESQPSHSLEELLTELSASKKCALVLRCELLEDKISISAMFDPQVVRPRQTRRILDQLGHILKQISGSDMLVGDLDFLSPEDRQEIGRWNSRSALSDECIHALISKQAQQNPAAMAVNAHDGNFTYGELESYATRLAAHLIHIGVKSGNFVPTLFEKSKWTQVGILAILKAGAAFVMLDPSHPPARNQLICRKANACFALASAPCEPVLSMAVPHVITLSHSFMEELGRLQPPHEQKSPCLDPRAVAYLLFTSGSTGQPKGAILEHRSFAAASRGVVAMTHMSSTTRTLQHSSYSFGAAIVEIIATLVAGGCVVVLSDTERLSNVAASMVAYSVNWAFMTPSFARTVNPADVPCLRVLATGGEGVTSDIVETWASSVSLYTVYGSAEQSSIAAMAGPLATHQRGNSANVGSPFAGCYAWIVQPDRPEKLAPVGCVGELVLEGALVARGYIDEVESTAAAFPKGFSWRCLFPLHQEGSTRFYRTGDLVRYAVDGTLEFVARRNGYIKLRGQRIELGEIESQLKAVARQPYEFCVEVVVPKGETADKAVLVAFVALGSAYTDNEICESAISSSEQFDQGILVDVLGHVEERLAETLPAFMIPRFFFPLQHFPVTSSGKIARKILREQAAQMSVLQLAELSLGSVEKKELQSDMERYLRSVWVQLLGVPEDFIGANDSFFRVGGDSLKAIKLFQRLRRDGYNLNVTSIVAAPTLSQMARNCSLLD</sequence>
<dbReference type="InterPro" id="IPR010071">
    <property type="entry name" value="AA_adenyl_dom"/>
</dbReference>
<proteinExistence type="predicted"/>
<dbReference type="SUPFAM" id="SSF47336">
    <property type="entry name" value="ACP-like"/>
    <property type="match status" value="1"/>
</dbReference>